<dbReference type="InterPro" id="IPR045055">
    <property type="entry name" value="DNA2/NAM7-like"/>
</dbReference>
<evidence type="ECO:0000259" key="2">
    <source>
        <dbReference type="SMART" id="SM00382"/>
    </source>
</evidence>
<organism evidence="3">
    <name type="scientific">uncultured soil bacterium</name>
    <dbReference type="NCBI Taxonomy" id="164851"/>
    <lineage>
        <taxon>Bacteria</taxon>
        <taxon>environmental samples</taxon>
    </lineage>
</organism>
<dbReference type="GO" id="GO:0004386">
    <property type="term" value="F:helicase activity"/>
    <property type="evidence" value="ECO:0007669"/>
    <property type="project" value="InterPro"/>
</dbReference>
<evidence type="ECO:0000256" key="1">
    <source>
        <dbReference type="SAM" id="Coils"/>
    </source>
</evidence>
<keyword evidence="1" id="KW-0175">Coiled coil</keyword>
<reference evidence="3" key="1">
    <citation type="journal article" date="2010" name="Biopolymers">
        <title>Cloning large natural product gene clusters from the environment: piecing environmental DNA gene clusters back together with TAR.</title>
        <authorList>
            <person name="Kim J.H."/>
            <person name="Feng Z."/>
            <person name="Bauer J.D."/>
            <person name="Kallifidas D."/>
            <person name="Calle P.Y."/>
            <person name="Brady S.F."/>
        </authorList>
    </citation>
    <scope>NUCLEOTIDE SEQUENCE</scope>
</reference>
<dbReference type="InterPro" id="IPR041677">
    <property type="entry name" value="DNA2/NAM7_AAA_11"/>
</dbReference>
<dbReference type="SMART" id="SM00382">
    <property type="entry name" value="AAA"/>
    <property type="match status" value="1"/>
</dbReference>
<dbReference type="SUPFAM" id="SSF52540">
    <property type="entry name" value="P-loop containing nucleoside triphosphate hydrolases"/>
    <property type="match status" value="1"/>
</dbReference>
<dbReference type="InterPro" id="IPR047187">
    <property type="entry name" value="SF1_C_Upf1"/>
</dbReference>
<accession>E2D2M5</accession>
<dbReference type="CDD" id="cd18808">
    <property type="entry name" value="SF1_C_Upf1"/>
    <property type="match status" value="1"/>
</dbReference>
<name>E2D2M5_9BACT</name>
<dbReference type="Pfam" id="PF13087">
    <property type="entry name" value="AAA_12"/>
    <property type="match status" value="1"/>
</dbReference>
<dbReference type="InterPro" id="IPR041679">
    <property type="entry name" value="DNA2/NAM7-like_C"/>
</dbReference>
<dbReference type="AlphaFoldDB" id="E2D2M5"/>
<dbReference type="EMBL" id="GQ475284">
    <property type="protein sequence ID" value="ADK54889.1"/>
    <property type="molecule type" value="Genomic_DNA"/>
</dbReference>
<dbReference type="InterPro" id="IPR003593">
    <property type="entry name" value="AAA+_ATPase"/>
</dbReference>
<feature type="coiled-coil region" evidence="1">
    <location>
        <begin position="135"/>
        <end position="162"/>
    </location>
</feature>
<feature type="domain" description="AAA+ ATPase" evidence="2">
    <location>
        <begin position="344"/>
        <end position="855"/>
    </location>
</feature>
<proteinExistence type="predicted"/>
<dbReference type="PANTHER" id="PTHR10887">
    <property type="entry name" value="DNA2/NAM7 HELICASE FAMILY"/>
    <property type="match status" value="1"/>
</dbReference>
<protein>
    <recommendedName>
        <fullName evidence="2">AAA+ ATPase domain-containing protein</fullName>
    </recommendedName>
</protein>
<dbReference type="InterPro" id="IPR027417">
    <property type="entry name" value="P-loop_NTPase"/>
</dbReference>
<sequence>MTGPHLTDAAVLDHCRARYPEQFAPAGAELAHVCLSFLPARRFVTTHDLADVAADLAAGMWMEQRSGDRGPYFVLSGSHHEVFVTPAVARDADHALADVTSIRSPRGLARRSTVVPASVGFYDKRHERYCDLAVLHRQMNEAVAAIRERDRLRRRMRDAMRSPRLPPQPLGELRAEVSRHFAPLRMMLDLLARRSRDEDEVVGAGVVVGHRPDEVYVRLRTSSGEFTDQRSAELLLPGGGVRASVLAVEEYEGDVVLCLAPPRNAQLMPGLEVSLREDGRFAMRRHREALEAFLAGDVEGDWEHLATLLCRPSRLPAFEVPMLDDADPVLHAKQEAAVAGAVATPHAFLVQGPPGTGKSTVITEVVRRLVGRGERVLLLAPMHVAVDEVLGRAGSRPGVFALRVAADERKVDAALQRFLPDHVAETYLRDIRTPRTAKGPAWQAEIDRLTVEERLLTAYLNGLAQAERDRMARDAAVRDHTARSAERERSIGAAFAEVRAADEALTALAGLRAAVGAEVAALQGQLDAVPGGRRLLTRALSALGGEDRVSGLWRAHREATGRLVRLDRDVELWHHHRATAAAEADRLRRDHTASAADWGARLAAYGAAVAGADRHLERSAAALAAVMGREPDRYDAQEWQSARAAVTIRIQQLHRRIGLEQRWFETAEASGPDAAGRLAAELRQTANLVCATTTGVASADLGAADFDTLIVDEASRVVDSEFLIGAIRARRWILVGDQRQLPPYVDQVDEHHLHALTALHLAERDGLDLGVAVQKLAGLWGEEQIQHQFRTTSVTRAATTLRTGDRWPGYRQAFRRHLRAVAPGEDMPERTVLAAMRRHLVESLFDRCAEGLPGGARTALLVQHRSIEPIAALVRQPVYQGRYDQPTDGPQQTPLVLPAFGVPVVFADTSAYGRRARDEQVGHGFVNHLEAEWVRRICVMVDATAAAGATRPTVSVLSFYRHQARRIRELLGAPGYGGYPALDFRVVDVIDRIQGQQSDVVILSFCRAAPGRDKLRDHYGAWLQDVRRLNVAVTRARRGLFLVGHGDTLRNLRGVPAAEEFYRHLFAQVTSRPDVMTVVRDL</sequence>
<dbReference type="PANTHER" id="PTHR10887:SF495">
    <property type="entry name" value="HELICASE SENATAXIN ISOFORM X1-RELATED"/>
    <property type="match status" value="1"/>
</dbReference>
<dbReference type="Pfam" id="PF13086">
    <property type="entry name" value="AAA_11"/>
    <property type="match status" value="1"/>
</dbReference>
<evidence type="ECO:0000313" key="3">
    <source>
        <dbReference type="EMBL" id="ADK54889.1"/>
    </source>
</evidence>
<dbReference type="Gene3D" id="3.40.50.300">
    <property type="entry name" value="P-loop containing nucleotide triphosphate hydrolases"/>
    <property type="match status" value="3"/>
</dbReference>